<feature type="region of interest" description="Disordered" evidence="1">
    <location>
        <begin position="139"/>
        <end position="163"/>
    </location>
</feature>
<organism evidence="3 4">
    <name type="scientific">Mycobacterium phage MosMoris</name>
    <dbReference type="NCBI Taxonomy" id="1471542"/>
    <lineage>
        <taxon>Viruses</taxon>
        <taxon>Duplodnaviria</taxon>
        <taxon>Heunggongvirae</taxon>
        <taxon>Uroviricota</taxon>
        <taxon>Caudoviricetes</taxon>
        <taxon>Marvinvirus</taxon>
        <taxon>Marvinvirus mosmoris</taxon>
    </lineage>
</organism>
<evidence type="ECO:0000313" key="4">
    <source>
        <dbReference type="Proteomes" id="UP000024435"/>
    </source>
</evidence>
<dbReference type="KEGG" id="vg:19487508"/>
<accession>A0A023ZX20</accession>
<feature type="compositionally biased region" description="Basic and acidic residues" evidence="1">
    <location>
        <begin position="139"/>
        <end position="148"/>
    </location>
</feature>
<feature type="domain" description="YspA cpYpsA-related SLOG" evidence="2">
    <location>
        <begin position="7"/>
        <end position="72"/>
    </location>
</feature>
<protein>
    <recommendedName>
        <fullName evidence="2">YspA cpYpsA-related SLOG domain-containing protein</fullName>
    </recommendedName>
</protein>
<keyword evidence="4" id="KW-1185">Reference proteome</keyword>
<dbReference type="RefSeq" id="YP_009031580.1">
    <property type="nucleotide sequence ID" value="NC_024138.1"/>
</dbReference>
<evidence type="ECO:0000313" key="3">
    <source>
        <dbReference type="EMBL" id="AHY84144.1"/>
    </source>
</evidence>
<evidence type="ECO:0000259" key="2">
    <source>
        <dbReference type="Pfam" id="PF10686"/>
    </source>
</evidence>
<gene>
    <name evidence="3" type="primary">70</name>
    <name evidence="3" type="ORF">PBI_MOSMORIS_70</name>
</gene>
<dbReference type="Proteomes" id="UP000024435">
    <property type="component" value="Segment"/>
</dbReference>
<dbReference type="Pfam" id="PF10686">
    <property type="entry name" value="YAcAr"/>
    <property type="match status" value="1"/>
</dbReference>
<dbReference type="GeneID" id="19487508"/>
<reference evidence="3 4" key="1">
    <citation type="submission" date="2014-03" db="EMBL/GenBank/DDBJ databases">
        <authorList>
            <person name="Bragg J."/>
            <person name="Dehn A."/>
            <person name="Hefner M."/>
            <person name="McHugh D."/>
            <person name="Petersen P."/>
            <person name="Zeba F."/>
            <person name="Zegers G.P."/>
            <person name="Page S.T."/>
            <person name="Bradley K.W."/>
            <person name="Clarke D.Q."/>
            <person name="Lewis M.F."/>
            <person name="Barker L.P."/>
            <person name="Bailey C."/>
            <person name="Asai D.J."/>
            <person name="Garber M.L."/>
            <person name="Bowman C.A."/>
            <person name="Russell D.A."/>
            <person name="Pope W.H."/>
            <person name="Jacobs-Sera D."/>
            <person name="Hendrix R.W."/>
            <person name="Hatfull G.F."/>
        </authorList>
    </citation>
    <scope>NUCLEOTIDE SEQUENCE [LARGE SCALE GENOMIC DNA]</scope>
</reference>
<proteinExistence type="predicted"/>
<sequence>MSAEAWRILVTGSRGWADEHKLALSLDYYLATAPNGIIIVHGAAKGADLMAERWARGIGVRYERHPADWEAYCGPQCESHRRVRRDGATYCPYQGGIRNQKMVDLGAHVCVAFPMRRSRGTWDCVDRALDAGIPVVLRGEPRPPEQRSRTRYLPSLWPSETEV</sequence>
<evidence type="ECO:0000256" key="1">
    <source>
        <dbReference type="SAM" id="MobiDB-lite"/>
    </source>
</evidence>
<dbReference type="InterPro" id="IPR019627">
    <property type="entry name" value="YAcAr"/>
</dbReference>
<dbReference type="EMBL" id="KJ538721">
    <property type="protein sequence ID" value="AHY84144.1"/>
    <property type="molecule type" value="Genomic_DNA"/>
</dbReference>
<name>A0A023ZX20_9CAUD</name>